<evidence type="ECO:0000313" key="18">
    <source>
        <dbReference type="Proteomes" id="UP000771797"/>
    </source>
</evidence>
<comment type="catalytic activity">
    <reaction evidence="6">
        <text>uridine(746) in 23S rRNA = pseudouridine(746) in 23S rRNA</text>
        <dbReference type="Rhea" id="RHEA:42548"/>
        <dbReference type="Rhea" id="RHEA-COMP:10109"/>
        <dbReference type="Rhea" id="RHEA-COMP:10110"/>
        <dbReference type="ChEBI" id="CHEBI:65314"/>
        <dbReference type="ChEBI" id="CHEBI:65315"/>
        <dbReference type="EC" id="5.4.99.29"/>
    </reaction>
</comment>
<dbReference type="Gene3D" id="3.30.2350.10">
    <property type="entry name" value="Pseudouridine synthase"/>
    <property type="match status" value="1"/>
</dbReference>
<evidence type="ECO:0000256" key="11">
    <source>
        <dbReference type="ARBA" id="ARBA00041266"/>
    </source>
</evidence>
<protein>
    <recommendedName>
        <fullName evidence="10">Dual-specificity RNA pseudouridine synthase RluA</fullName>
        <ecNumber evidence="8">5.4.99.28</ecNumber>
        <ecNumber evidence="9">5.4.99.29</ecNumber>
    </recommendedName>
    <alternativeName>
        <fullName evidence="11">23S rRNA pseudouridine(746) synthase</fullName>
    </alternativeName>
    <alternativeName>
        <fullName evidence="14">Ribosomal large subunit pseudouridine synthase A</fullName>
    </alternativeName>
    <alternativeName>
        <fullName evidence="13">rRNA pseudouridylate synthase A</fullName>
    </alternativeName>
    <alternativeName>
        <fullName evidence="15">rRNA-uridine isomerase A</fullName>
    </alternativeName>
    <alternativeName>
        <fullName evidence="12">tRNA pseudouridine(32) synthase</fullName>
    </alternativeName>
</protein>
<evidence type="ECO:0000313" key="17">
    <source>
        <dbReference type="EMBL" id="KAF0806339.1"/>
    </source>
</evidence>
<evidence type="ECO:0000256" key="12">
    <source>
        <dbReference type="ARBA" id="ARBA00042372"/>
    </source>
</evidence>
<evidence type="ECO:0000256" key="3">
    <source>
        <dbReference type="ARBA" id="ARBA00022694"/>
    </source>
</evidence>
<dbReference type="Proteomes" id="UP000771797">
    <property type="component" value="Unassembled WGS sequence"/>
</dbReference>
<keyword evidence="2" id="KW-0698">rRNA processing</keyword>
<comment type="function">
    <text evidence="7">Dual specificity enzyme that catalyzes the synthesis of pseudouridine from uracil-746 in 23S ribosomal RNA and from uracil-32 in the anticodon stem and loop of transfer RNAs.</text>
</comment>
<name>A0ABQ6Y9U5_9GAMM</name>
<feature type="domain" description="Pseudouridine synthase RsuA/RluA-like" evidence="16">
    <location>
        <begin position="29"/>
        <end position="163"/>
    </location>
</feature>
<evidence type="ECO:0000259" key="16">
    <source>
        <dbReference type="Pfam" id="PF00849"/>
    </source>
</evidence>
<reference evidence="17 18" key="1">
    <citation type="submission" date="2012-09" db="EMBL/GenBank/DDBJ databases">
        <title>Genome Sequence of alkane-degrading Bacterium Alcanivorax sp. 6-D-6.</title>
        <authorList>
            <person name="Lai Q."/>
            <person name="Shao Z."/>
        </authorList>
    </citation>
    <scope>NUCLEOTIDE SEQUENCE [LARGE SCALE GENOMIC DNA]</scope>
    <source>
        <strain evidence="17 18">6-D-6</strain>
    </source>
</reference>
<dbReference type="EMBL" id="AQPF01000009">
    <property type="protein sequence ID" value="KAF0806339.1"/>
    <property type="molecule type" value="Genomic_DNA"/>
</dbReference>
<comment type="caution">
    <text evidence="17">The sequence shown here is derived from an EMBL/GenBank/DDBJ whole genome shotgun (WGS) entry which is preliminary data.</text>
</comment>
<keyword evidence="18" id="KW-1185">Reference proteome</keyword>
<keyword evidence="4" id="KW-0413">Isomerase</keyword>
<dbReference type="PANTHER" id="PTHR21600">
    <property type="entry name" value="MITOCHONDRIAL RNA PSEUDOURIDINE SYNTHASE"/>
    <property type="match status" value="1"/>
</dbReference>
<dbReference type="Pfam" id="PF00849">
    <property type="entry name" value="PseudoU_synth_2"/>
    <property type="match status" value="1"/>
</dbReference>
<evidence type="ECO:0000256" key="1">
    <source>
        <dbReference type="ARBA" id="ARBA00010876"/>
    </source>
</evidence>
<dbReference type="PANTHER" id="PTHR21600:SF91">
    <property type="entry name" value="DUAL-SPECIFICITY RNA PSEUDOURIDINE SYNTHASE RLUA"/>
    <property type="match status" value="1"/>
</dbReference>
<dbReference type="InterPro" id="IPR050188">
    <property type="entry name" value="RluA_PseudoU_synthase"/>
</dbReference>
<proteinExistence type="inferred from homology"/>
<dbReference type="InterPro" id="IPR006224">
    <property type="entry name" value="PsdUridine_synth_RluA-like_CS"/>
</dbReference>
<evidence type="ECO:0000256" key="8">
    <source>
        <dbReference type="ARBA" id="ARBA00038944"/>
    </source>
</evidence>
<evidence type="ECO:0000256" key="2">
    <source>
        <dbReference type="ARBA" id="ARBA00022552"/>
    </source>
</evidence>
<evidence type="ECO:0000256" key="4">
    <source>
        <dbReference type="ARBA" id="ARBA00023235"/>
    </source>
</evidence>
<dbReference type="PROSITE" id="PS01129">
    <property type="entry name" value="PSI_RLU"/>
    <property type="match status" value="1"/>
</dbReference>
<dbReference type="InterPro" id="IPR020103">
    <property type="entry name" value="PsdUridine_synth_cat_dom_sf"/>
</dbReference>
<evidence type="ECO:0000256" key="9">
    <source>
        <dbReference type="ARBA" id="ARBA00038945"/>
    </source>
</evidence>
<evidence type="ECO:0000256" key="10">
    <source>
        <dbReference type="ARBA" id="ARBA00039988"/>
    </source>
</evidence>
<dbReference type="EC" id="5.4.99.29" evidence="9"/>
<organism evidence="17 18">
    <name type="scientific">Alcanivorax xiamenensis</name>
    <dbReference type="NCBI Taxonomy" id="1177156"/>
    <lineage>
        <taxon>Bacteria</taxon>
        <taxon>Pseudomonadati</taxon>
        <taxon>Pseudomonadota</taxon>
        <taxon>Gammaproteobacteria</taxon>
        <taxon>Oceanospirillales</taxon>
        <taxon>Alcanivoracaceae</taxon>
        <taxon>Alcanivorax</taxon>
    </lineage>
</organism>
<evidence type="ECO:0000256" key="14">
    <source>
        <dbReference type="ARBA" id="ARBA00042883"/>
    </source>
</evidence>
<evidence type="ECO:0000256" key="5">
    <source>
        <dbReference type="ARBA" id="ARBA00036184"/>
    </source>
</evidence>
<evidence type="ECO:0000256" key="15">
    <source>
        <dbReference type="ARBA" id="ARBA00043143"/>
    </source>
</evidence>
<dbReference type="InterPro" id="IPR006145">
    <property type="entry name" value="PsdUridine_synth_RsuA/RluA"/>
</dbReference>
<accession>A0ABQ6Y9U5</accession>
<keyword evidence="3" id="KW-0819">tRNA processing</keyword>
<comment type="similarity">
    <text evidence="1">Belongs to the pseudouridine synthase RluA family.</text>
</comment>
<dbReference type="EC" id="5.4.99.28" evidence="8"/>
<gene>
    <name evidence="17" type="ORF">A6D6_01674</name>
</gene>
<comment type="catalytic activity">
    <reaction evidence="5">
        <text>uridine(32) in tRNA = pseudouridine(32) in tRNA</text>
        <dbReference type="Rhea" id="RHEA:42544"/>
        <dbReference type="Rhea" id="RHEA-COMP:10107"/>
        <dbReference type="Rhea" id="RHEA-COMP:10108"/>
        <dbReference type="ChEBI" id="CHEBI:65314"/>
        <dbReference type="ChEBI" id="CHEBI:65315"/>
        <dbReference type="EC" id="5.4.99.28"/>
    </reaction>
</comment>
<dbReference type="CDD" id="cd02869">
    <property type="entry name" value="PseudoU_synth_RluA_like"/>
    <property type="match status" value="1"/>
</dbReference>
<evidence type="ECO:0000256" key="13">
    <source>
        <dbReference type="ARBA" id="ARBA00042844"/>
    </source>
</evidence>
<evidence type="ECO:0000256" key="6">
    <source>
        <dbReference type="ARBA" id="ARBA00036916"/>
    </source>
</evidence>
<evidence type="ECO:0000256" key="7">
    <source>
        <dbReference type="ARBA" id="ARBA00037305"/>
    </source>
</evidence>
<sequence length="270" mass="30369">MRLPRARQPEHYIVPRCHEEVVILHRDDHLLVVNKPAFLLSVPGRAPENKDCVIRRLAVDFPEIRLVHRLDLDTSGIMVFALTREAQSQLSRAFQQRRVFKEYQAVVDGLVEYGDGAVDLPLIADWPNRPLQKVCFETGKVALTQWKVLERDTVRGRTRLRLRPAAYSLPGAGASDSRLRSLRARSGARRQRAVAAACPQAGLQSSSHRTVERVRFAGPLLKGAPGLRPILTVIVQQFLPCLHRFQRHHGEVVIVSHIGRPAVIDVTQLA</sequence>
<dbReference type="SUPFAM" id="SSF55120">
    <property type="entry name" value="Pseudouridine synthase"/>
    <property type="match status" value="1"/>
</dbReference>